<dbReference type="Proteomes" id="UP001634393">
    <property type="component" value="Unassembled WGS sequence"/>
</dbReference>
<protein>
    <submittedName>
        <fullName evidence="1">Uncharacterized protein</fullName>
    </submittedName>
</protein>
<reference evidence="1 2" key="1">
    <citation type="submission" date="2024-12" db="EMBL/GenBank/DDBJ databases">
        <title>The unique morphological basis and parallel evolutionary history of personate flowers in Penstemon.</title>
        <authorList>
            <person name="Depatie T.H."/>
            <person name="Wessinger C.A."/>
        </authorList>
    </citation>
    <scope>NUCLEOTIDE SEQUENCE [LARGE SCALE GENOMIC DNA]</scope>
    <source>
        <strain evidence="1">WTNN_2</strain>
        <tissue evidence="1">Leaf</tissue>
    </source>
</reference>
<keyword evidence="2" id="KW-1185">Reference proteome</keyword>
<evidence type="ECO:0000313" key="1">
    <source>
        <dbReference type="EMBL" id="KAL3825535.1"/>
    </source>
</evidence>
<dbReference type="AlphaFoldDB" id="A0ABD3SME6"/>
<proteinExistence type="predicted"/>
<sequence>MKVFNILQSGHTININQDVFYVSDTKQGANWKVVQRSQHRHQFDPSLLQSIVGEEGDANDAYQQDDCACILVEENDREMGSIVRNDEAPLEVEIVENIIHPLTNNENEGEEYDEEDDTLAEYCGSDDEEASQTYVDSDL</sequence>
<name>A0ABD3SME6_9LAMI</name>
<organism evidence="1 2">
    <name type="scientific">Penstemon smallii</name>
    <dbReference type="NCBI Taxonomy" id="265156"/>
    <lineage>
        <taxon>Eukaryota</taxon>
        <taxon>Viridiplantae</taxon>
        <taxon>Streptophyta</taxon>
        <taxon>Embryophyta</taxon>
        <taxon>Tracheophyta</taxon>
        <taxon>Spermatophyta</taxon>
        <taxon>Magnoliopsida</taxon>
        <taxon>eudicotyledons</taxon>
        <taxon>Gunneridae</taxon>
        <taxon>Pentapetalae</taxon>
        <taxon>asterids</taxon>
        <taxon>lamiids</taxon>
        <taxon>Lamiales</taxon>
        <taxon>Plantaginaceae</taxon>
        <taxon>Cheloneae</taxon>
        <taxon>Penstemon</taxon>
    </lineage>
</organism>
<accession>A0ABD3SME6</accession>
<dbReference type="EMBL" id="JBJXBP010000006">
    <property type="protein sequence ID" value="KAL3825535.1"/>
    <property type="molecule type" value="Genomic_DNA"/>
</dbReference>
<comment type="caution">
    <text evidence="1">The sequence shown here is derived from an EMBL/GenBank/DDBJ whole genome shotgun (WGS) entry which is preliminary data.</text>
</comment>
<evidence type="ECO:0000313" key="2">
    <source>
        <dbReference type="Proteomes" id="UP001634393"/>
    </source>
</evidence>
<gene>
    <name evidence="1" type="ORF">ACJIZ3_021564</name>
</gene>